<accession>A0ABP6D2B6</accession>
<evidence type="ECO:0000256" key="2">
    <source>
        <dbReference type="SAM" id="Phobius"/>
    </source>
</evidence>
<evidence type="ECO:0000256" key="1">
    <source>
        <dbReference type="SAM" id="MobiDB-lite"/>
    </source>
</evidence>
<keyword evidence="2" id="KW-1133">Transmembrane helix</keyword>
<feature type="domain" description="SCP" evidence="3">
    <location>
        <begin position="189"/>
        <end position="303"/>
    </location>
</feature>
<name>A0ABP6D2B6_9ACTN</name>
<dbReference type="RefSeq" id="WP_425576108.1">
    <property type="nucleotide sequence ID" value="NZ_BAAARJ010000020.1"/>
</dbReference>
<keyword evidence="2" id="KW-0472">Membrane</keyword>
<dbReference type="Gene3D" id="3.40.33.10">
    <property type="entry name" value="CAP"/>
    <property type="match status" value="1"/>
</dbReference>
<dbReference type="Proteomes" id="UP001501447">
    <property type="component" value="Unassembled WGS sequence"/>
</dbReference>
<keyword evidence="5" id="KW-1185">Reference proteome</keyword>
<keyword evidence="2" id="KW-0812">Transmembrane</keyword>
<feature type="transmembrane region" description="Helical" evidence="2">
    <location>
        <begin position="45"/>
        <end position="65"/>
    </location>
</feature>
<sequence>MGRHRRATPAPVAPPAPSRRPDADRHQGGGHGGHRKRSAAPVRTGLLGASAAMAMGAVAVASGLIPGPGGLGGQQGGDRVRADGPTGLDAPAVPSATPSARSSDPAASRAEERNEGPMRSPSQKSSRPAKKPGTTPSRDDSSTAAEKERPSGDASPSGSGEGSGEEEKSGSGGAIKSSDPETAAEREVLTLVNQERAKAGCQPVKADSGLAGLAQDFSEDMAGRGFFSHTDPDGRSPWDRAEAAGVSDLGGENIARGQANARSVMDSWMNSPGHRANILNCDYRTLGVGAHFAEGGPWWTQDFGF</sequence>
<feature type="region of interest" description="Disordered" evidence="1">
    <location>
        <begin position="62"/>
        <end position="184"/>
    </location>
</feature>
<dbReference type="CDD" id="cd05379">
    <property type="entry name" value="CAP_bacterial"/>
    <property type="match status" value="1"/>
</dbReference>
<feature type="compositionally biased region" description="Low complexity" evidence="1">
    <location>
        <begin position="94"/>
        <end position="108"/>
    </location>
</feature>
<dbReference type="EMBL" id="BAAARJ010000020">
    <property type="protein sequence ID" value="GAA2631908.1"/>
    <property type="molecule type" value="Genomic_DNA"/>
</dbReference>
<dbReference type="InterPro" id="IPR035940">
    <property type="entry name" value="CAP_sf"/>
</dbReference>
<evidence type="ECO:0000259" key="3">
    <source>
        <dbReference type="Pfam" id="PF00188"/>
    </source>
</evidence>
<protein>
    <submittedName>
        <fullName evidence="4">CAP domain-containing protein</fullName>
    </submittedName>
</protein>
<proteinExistence type="predicted"/>
<feature type="region of interest" description="Disordered" evidence="1">
    <location>
        <begin position="1"/>
        <end position="43"/>
    </location>
</feature>
<dbReference type="InterPro" id="IPR014044">
    <property type="entry name" value="CAP_dom"/>
</dbReference>
<feature type="compositionally biased region" description="Basic and acidic residues" evidence="1">
    <location>
        <begin position="137"/>
        <end position="151"/>
    </location>
</feature>
<dbReference type="SUPFAM" id="SSF55797">
    <property type="entry name" value="PR-1-like"/>
    <property type="match status" value="1"/>
</dbReference>
<evidence type="ECO:0000313" key="5">
    <source>
        <dbReference type="Proteomes" id="UP001501447"/>
    </source>
</evidence>
<organism evidence="4 5">
    <name type="scientific">Streptomyces axinellae</name>
    <dbReference type="NCBI Taxonomy" id="552788"/>
    <lineage>
        <taxon>Bacteria</taxon>
        <taxon>Bacillati</taxon>
        <taxon>Actinomycetota</taxon>
        <taxon>Actinomycetes</taxon>
        <taxon>Kitasatosporales</taxon>
        <taxon>Streptomycetaceae</taxon>
        <taxon>Streptomyces</taxon>
    </lineage>
</organism>
<dbReference type="Pfam" id="PF00188">
    <property type="entry name" value="CAP"/>
    <property type="match status" value="1"/>
</dbReference>
<gene>
    <name evidence="4" type="ORF">GCM10009863_54680</name>
</gene>
<feature type="compositionally biased region" description="Gly residues" evidence="1">
    <location>
        <begin position="66"/>
        <end position="76"/>
    </location>
</feature>
<evidence type="ECO:0000313" key="4">
    <source>
        <dbReference type="EMBL" id="GAA2631908.1"/>
    </source>
</evidence>
<dbReference type="PANTHER" id="PTHR31157">
    <property type="entry name" value="SCP DOMAIN-CONTAINING PROTEIN"/>
    <property type="match status" value="1"/>
</dbReference>
<reference evidence="5" key="1">
    <citation type="journal article" date="2019" name="Int. J. Syst. Evol. Microbiol.">
        <title>The Global Catalogue of Microorganisms (GCM) 10K type strain sequencing project: providing services to taxonomists for standard genome sequencing and annotation.</title>
        <authorList>
            <consortium name="The Broad Institute Genomics Platform"/>
            <consortium name="The Broad Institute Genome Sequencing Center for Infectious Disease"/>
            <person name="Wu L."/>
            <person name="Ma J."/>
        </authorList>
    </citation>
    <scope>NUCLEOTIDE SEQUENCE [LARGE SCALE GENOMIC DNA]</scope>
    <source>
        <strain evidence="5">JCM 16373</strain>
    </source>
</reference>
<dbReference type="PANTHER" id="PTHR31157:SF1">
    <property type="entry name" value="SCP DOMAIN-CONTAINING PROTEIN"/>
    <property type="match status" value="1"/>
</dbReference>
<comment type="caution">
    <text evidence="4">The sequence shown here is derived from an EMBL/GenBank/DDBJ whole genome shotgun (WGS) entry which is preliminary data.</text>
</comment>